<proteinExistence type="evidence at transcript level"/>
<protein>
    <submittedName>
        <fullName evidence="3">Kelch-like protein 5</fullName>
    </submittedName>
</protein>
<accession>A0A6F9DFI1</accession>
<dbReference type="InterPro" id="IPR006652">
    <property type="entry name" value="Kelch_1"/>
</dbReference>
<dbReference type="PANTHER" id="PTHR24412">
    <property type="entry name" value="KELCH PROTEIN"/>
    <property type="match status" value="1"/>
</dbReference>
<gene>
    <name evidence="3" type="primary">Klhl5-002</name>
</gene>
<dbReference type="PANTHER" id="PTHR24412:SF489">
    <property type="entry name" value="RING FINGER DOMAIN AND KELCH REPEAT-CONTAINING PROTEIN DDB_G0271372"/>
    <property type="match status" value="1"/>
</dbReference>
<dbReference type="Gene3D" id="2.120.10.80">
    <property type="entry name" value="Kelch-type beta propeller"/>
    <property type="match status" value="1"/>
</dbReference>
<name>A0A6F9DFI1_9ASCI</name>
<evidence type="ECO:0000313" key="3">
    <source>
        <dbReference type="EMBL" id="CAB3260014.1"/>
    </source>
</evidence>
<dbReference type="InterPro" id="IPR015915">
    <property type="entry name" value="Kelch-typ_b-propeller"/>
</dbReference>
<dbReference type="SMART" id="SM00612">
    <property type="entry name" value="Kelch"/>
    <property type="match status" value="3"/>
</dbReference>
<dbReference type="AlphaFoldDB" id="A0A6F9DFI1"/>
<evidence type="ECO:0000256" key="1">
    <source>
        <dbReference type="ARBA" id="ARBA00022441"/>
    </source>
</evidence>
<organism evidence="3">
    <name type="scientific">Phallusia mammillata</name>
    <dbReference type="NCBI Taxonomy" id="59560"/>
    <lineage>
        <taxon>Eukaryota</taxon>
        <taxon>Metazoa</taxon>
        <taxon>Chordata</taxon>
        <taxon>Tunicata</taxon>
        <taxon>Ascidiacea</taxon>
        <taxon>Phlebobranchia</taxon>
        <taxon>Ascidiidae</taxon>
        <taxon>Phallusia</taxon>
    </lineage>
</organism>
<keyword evidence="1" id="KW-0880">Kelch repeat</keyword>
<dbReference type="EMBL" id="LR786300">
    <property type="protein sequence ID" value="CAB3260014.1"/>
    <property type="molecule type" value="mRNA"/>
</dbReference>
<sequence>MSFDGKSWTSECSINFHRAGATAVSVKGSVYIFGGYSNQRFENRTERYVDGCWKHDMQKDQLNNRSEACTMIIGENVFLLGGRDTRPLRPRLSRLINSVDAINIRTNQWKKVAPLNDARMNFAASTVRDVIYVFGGCSHSKQPFNSCEFLDTSTENATWTTLPYAPDVLNYATSFVLSNDEIIVLGGQSTQLCCFSTRTHTWKDTFTNCQQEQEKLGEAVISSRIFGFIM</sequence>
<keyword evidence="2" id="KW-0677">Repeat</keyword>
<reference evidence="3" key="1">
    <citation type="submission" date="2020-04" db="EMBL/GenBank/DDBJ databases">
        <authorList>
            <person name="Neveu A P."/>
        </authorList>
    </citation>
    <scope>NUCLEOTIDE SEQUENCE</scope>
    <source>
        <tissue evidence="3">Whole embryo</tissue>
    </source>
</reference>
<dbReference type="SUPFAM" id="SSF117281">
    <property type="entry name" value="Kelch motif"/>
    <property type="match status" value="2"/>
</dbReference>
<evidence type="ECO:0000256" key="2">
    <source>
        <dbReference type="ARBA" id="ARBA00022737"/>
    </source>
</evidence>
<dbReference type="Pfam" id="PF24681">
    <property type="entry name" value="Kelch_KLHDC2_KLHL20_DRC7"/>
    <property type="match status" value="1"/>
</dbReference>